<dbReference type="KEGG" id="aaa:Acav_0427"/>
<dbReference type="InterPro" id="IPR003820">
    <property type="entry name" value="KdpC"/>
</dbReference>
<keyword evidence="8 11" id="KW-1133">Transmembrane helix</keyword>
<comment type="function">
    <text evidence="11">Part of the high-affinity ATP-driven potassium transport (or Kdp) system, which catalyzes the hydrolysis of ATP coupled with the electrogenic transport of potassium into the cytoplasm. This subunit acts as a catalytic chaperone that increases the ATP-binding affinity of the ATP-hydrolyzing subunit KdpB by the formation of a transient KdpB/KdpC/ATP ternary complex.</text>
</comment>
<dbReference type="NCBIfam" id="TIGR00681">
    <property type="entry name" value="kdpC"/>
    <property type="match status" value="1"/>
</dbReference>
<dbReference type="PANTHER" id="PTHR30042">
    <property type="entry name" value="POTASSIUM-TRANSPORTING ATPASE C CHAIN"/>
    <property type="match status" value="1"/>
</dbReference>
<dbReference type="GeneID" id="34236572"/>
<comment type="subunit">
    <text evidence="11">The system is composed of three essential subunits: KdpA, KdpB and KdpC.</text>
</comment>
<evidence type="ECO:0000313" key="14">
    <source>
        <dbReference type="Proteomes" id="UP000002482"/>
    </source>
</evidence>
<comment type="similarity">
    <text evidence="11">Belongs to the KdpC family.</text>
</comment>
<dbReference type="EMBL" id="CP002521">
    <property type="protein sequence ID" value="ADX44350.1"/>
    <property type="molecule type" value="Genomic_DNA"/>
</dbReference>
<reference evidence="13" key="1">
    <citation type="submission" date="2011-02" db="EMBL/GenBank/DDBJ databases">
        <title>Complete sequence of Acidovorax avenae subsp. avenae ATCC 19860.</title>
        <authorList>
            <consortium name="US DOE Joint Genome Institute"/>
            <person name="Lucas S."/>
            <person name="Copeland A."/>
            <person name="Lapidus A."/>
            <person name="Cheng J.-F."/>
            <person name="Goodwin L."/>
            <person name="Pitluck S."/>
            <person name="Chertkov O."/>
            <person name="Held B."/>
            <person name="Detter J.C."/>
            <person name="Han C."/>
            <person name="Tapia R."/>
            <person name="Land M."/>
            <person name="Hauser L."/>
            <person name="Kyrpides N."/>
            <person name="Ivanova N."/>
            <person name="Ovchinnikova G."/>
            <person name="Pagani I."/>
            <person name="Gordon S."/>
            <person name="Woyke T."/>
        </authorList>
    </citation>
    <scope>NUCLEOTIDE SEQUENCE</scope>
    <source>
        <strain evidence="13">ATCC 19860</strain>
    </source>
</reference>
<feature type="region of interest" description="Disordered" evidence="12">
    <location>
        <begin position="1"/>
        <end position="25"/>
    </location>
</feature>
<evidence type="ECO:0000256" key="4">
    <source>
        <dbReference type="ARBA" id="ARBA00022692"/>
    </source>
</evidence>
<evidence type="ECO:0000256" key="11">
    <source>
        <dbReference type="HAMAP-Rule" id="MF_00276"/>
    </source>
</evidence>
<dbReference type="NCBIfam" id="NF001454">
    <property type="entry name" value="PRK00315.1"/>
    <property type="match status" value="1"/>
</dbReference>
<evidence type="ECO:0000256" key="7">
    <source>
        <dbReference type="ARBA" id="ARBA00022958"/>
    </source>
</evidence>
<feature type="transmembrane region" description="Helical" evidence="11">
    <location>
        <begin position="35"/>
        <end position="52"/>
    </location>
</feature>
<evidence type="ECO:0000256" key="1">
    <source>
        <dbReference type="ARBA" id="ARBA00022448"/>
    </source>
</evidence>
<keyword evidence="13" id="KW-0378">Hydrolase</keyword>
<accession>F0Q4H9</accession>
<gene>
    <name evidence="11" type="primary">kdpC</name>
    <name evidence="13" type="ordered locus">Acav_0427</name>
</gene>
<keyword evidence="11" id="KW-0997">Cell inner membrane</keyword>
<dbReference type="GO" id="GO:0005524">
    <property type="term" value="F:ATP binding"/>
    <property type="evidence" value="ECO:0007669"/>
    <property type="project" value="UniProtKB-UniRule"/>
</dbReference>
<name>F0Q4H9_PARA1</name>
<evidence type="ECO:0000256" key="9">
    <source>
        <dbReference type="ARBA" id="ARBA00023065"/>
    </source>
</evidence>
<evidence type="ECO:0000256" key="5">
    <source>
        <dbReference type="ARBA" id="ARBA00022741"/>
    </source>
</evidence>
<dbReference type="Pfam" id="PF02669">
    <property type="entry name" value="KdpC"/>
    <property type="match status" value="1"/>
</dbReference>
<keyword evidence="5 11" id="KW-0547">Nucleotide-binding</keyword>
<keyword evidence="2 11" id="KW-1003">Cell membrane</keyword>
<evidence type="ECO:0000256" key="12">
    <source>
        <dbReference type="SAM" id="MobiDB-lite"/>
    </source>
</evidence>
<dbReference type="GO" id="GO:0005886">
    <property type="term" value="C:plasma membrane"/>
    <property type="evidence" value="ECO:0007669"/>
    <property type="project" value="UniProtKB-SubCell"/>
</dbReference>
<comment type="subcellular location">
    <subcellularLocation>
        <location evidence="11">Cell inner membrane</location>
        <topology evidence="11">Single-pass membrane protein</topology>
    </subcellularLocation>
</comment>
<protein>
    <recommendedName>
        <fullName evidence="11">Potassium-transporting ATPase KdpC subunit</fullName>
    </recommendedName>
    <alternativeName>
        <fullName evidence="11">ATP phosphohydrolase [potassium-transporting] C chain</fullName>
    </alternativeName>
    <alternativeName>
        <fullName evidence="11">Potassium-binding and translocating subunit C</fullName>
    </alternativeName>
    <alternativeName>
        <fullName evidence="11">Potassium-translocating ATPase C chain</fullName>
    </alternativeName>
</protein>
<dbReference type="GO" id="GO:0008556">
    <property type="term" value="F:P-type potassium transmembrane transporter activity"/>
    <property type="evidence" value="ECO:0007669"/>
    <property type="project" value="InterPro"/>
</dbReference>
<dbReference type="Proteomes" id="UP000002482">
    <property type="component" value="Chromosome"/>
</dbReference>
<keyword evidence="6 11" id="KW-0067">ATP-binding</keyword>
<keyword evidence="1 11" id="KW-0813">Transport</keyword>
<evidence type="ECO:0000256" key="6">
    <source>
        <dbReference type="ARBA" id="ARBA00022840"/>
    </source>
</evidence>
<keyword evidence="9 11" id="KW-0406">Ion transport</keyword>
<evidence type="ECO:0000256" key="10">
    <source>
        <dbReference type="ARBA" id="ARBA00023136"/>
    </source>
</evidence>
<dbReference type="GO" id="GO:0016787">
    <property type="term" value="F:hydrolase activity"/>
    <property type="evidence" value="ECO:0007669"/>
    <property type="project" value="UniProtKB-KW"/>
</dbReference>
<keyword evidence="10 11" id="KW-0472">Membrane</keyword>
<keyword evidence="7 11" id="KW-0630">Potassium</keyword>
<keyword evidence="14" id="KW-1185">Reference proteome</keyword>
<dbReference type="AlphaFoldDB" id="F0Q4H9"/>
<keyword evidence="4 11" id="KW-0812">Transmembrane</keyword>
<dbReference type="PANTHER" id="PTHR30042:SF2">
    <property type="entry name" value="POTASSIUM-TRANSPORTING ATPASE KDPC SUBUNIT"/>
    <property type="match status" value="1"/>
</dbReference>
<evidence type="ECO:0000313" key="13">
    <source>
        <dbReference type="EMBL" id="ADX44350.1"/>
    </source>
</evidence>
<proteinExistence type="inferred from homology"/>
<organism evidence="13 14">
    <name type="scientific">Paracidovorax avenae (strain ATCC 19860 / DSM 7227 / CCUG 15838 / JCM 20985 / LMG 2117 / NCPPB 1011)</name>
    <name type="common">Acidovorax avenae</name>
    <dbReference type="NCBI Taxonomy" id="643561"/>
    <lineage>
        <taxon>Bacteria</taxon>
        <taxon>Pseudomonadati</taxon>
        <taxon>Pseudomonadota</taxon>
        <taxon>Betaproteobacteria</taxon>
        <taxon>Burkholderiales</taxon>
        <taxon>Comamonadaceae</taxon>
        <taxon>Paracidovorax</taxon>
    </lineage>
</organism>
<evidence type="ECO:0000256" key="8">
    <source>
        <dbReference type="ARBA" id="ARBA00022989"/>
    </source>
</evidence>
<sequence>MNTSLQSPANASASTAAPAGEGQVPARGPLLRPTLVLFILLSLVTGVFYPLAVTGVAQSAFPHEAAGSLIRDQADHAVGSALIGQNFTQPGHFWGRPSATAPMPYNAGASGGSNLGPANPALAEAVKARIDALRAADPGNTAPVPVDLVTASGSGLDPHISVAAARYQAPRVARARGLPLERVEALVRSHTESPLLPWLGEAGVNVLALNLALDAAR</sequence>
<keyword evidence="3 11" id="KW-0633">Potassium transport</keyword>
<dbReference type="PIRSF" id="PIRSF001296">
    <property type="entry name" value="K_ATPase_KdpC"/>
    <property type="match status" value="1"/>
</dbReference>
<dbReference type="RefSeq" id="WP_013592923.1">
    <property type="nucleotide sequence ID" value="NC_015138.1"/>
</dbReference>
<dbReference type="HOGENOM" id="CLU_077094_2_0_4"/>
<evidence type="ECO:0000256" key="2">
    <source>
        <dbReference type="ARBA" id="ARBA00022475"/>
    </source>
</evidence>
<evidence type="ECO:0000256" key="3">
    <source>
        <dbReference type="ARBA" id="ARBA00022538"/>
    </source>
</evidence>
<dbReference type="HAMAP" id="MF_00276">
    <property type="entry name" value="KdpC"/>
    <property type="match status" value="1"/>
</dbReference>
<feature type="compositionally biased region" description="Low complexity" evidence="12">
    <location>
        <begin position="7"/>
        <end position="19"/>
    </location>
</feature>